<sequence length="442" mass="46656">MPAPDSSRRPPGSRRWERLGVAGLIVAVVAVGLTLAFTPDDEPAEPASRTAVQGLLDTWSRAVRSADRAALAALVDPQARPGLLDAEVRRAEALAALPLADFGYELGQDPGTDVTDDVGARLGADEARAHTVLLRYAVEGIDDEPTRKPVTLLLARRGEQWRLVDDRPLPGAETTTWRGPWDYGPLLVRAVDTGAGGRSLVVGHPEHSSLVSDIAGELEAAVEAVDAAWGTEWPRRALVLVTASHDEFTAQVGSRYNGAEIAAVAVSDAVDHERGETTGQRIVFSPAAGQRLDAAGLRAILRHELTHVAARTDTVDGSPLWILEGYADYVGYRNADGALGVIAPTLAAAVAERGAPTALPTDADFAGDGARLAYESAWSIATFVAGEFGGDRLTALYRRLATGPVDAAELDAALGDVLGADAEQFVARWQTWLEAQVPARVG</sequence>
<dbReference type="Proteomes" id="UP001163947">
    <property type="component" value="Chromosome"/>
</dbReference>
<name>A0A059MPA6_9NOCA</name>
<dbReference type="AlphaFoldDB" id="A0A059MPA6"/>
<gene>
    <name evidence="1" type="ORF">OCS65_13405</name>
</gene>
<evidence type="ECO:0000313" key="2">
    <source>
        <dbReference type="Proteomes" id="UP001163947"/>
    </source>
</evidence>
<dbReference type="SUPFAM" id="SSF54427">
    <property type="entry name" value="NTF2-like"/>
    <property type="match status" value="1"/>
</dbReference>
<accession>A0A059MPA6</accession>
<dbReference type="RefSeq" id="WP_029544220.1">
    <property type="nucleotide sequence ID" value="NZ_BAAAYP010000024.1"/>
</dbReference>
<dbReference type="GeneID" id="83621432"/>
<organism evidence="1 2">
    <name type="scientific">Rhodococcus aetherivorans</name>
    <dbReference type="NCBI Taxonomy" id="191292"/>
    <lineage>
        <taxon>Bacteria</taxon>
        <taxon>Bacillati</taxon>
        <taxon>Actinomycetota</taxon>
        <taxon>Actinomycetes</taxon>
        <taxon>Mycobacteriales</taxon>
        <taxon>Nocardiaceae</taxon>
        <taxon>Rhodococcus</taxon>
    </lineage>
</organism>
<dbReference type="EMBL" id="CP106982">
    <property type="protein sequence ID" value="UYF96675.1"/>
    <property type="molecule type" value="Genomic_DNA"/>
</dbReference>
<reference evidence="1" key="1">
    <citation type="submission" date="2022-09" db="EMBL/GenBank/DDBJ databases">
        <title>The genome sequence of Rhodococcus aetherivorans N1.</title>
        <authorList>
            <person name="Jiang W."/>
        </authorList>
    </citation>
    <scope>NUCLEOTIDE SEQUENCE</scope>
    <source>
        <strain evidence="1">N1</strain>
    </source>
</reference>
<evidence type="ECO:0000313" key="1">
    <source>
        <dbReference type="EMBL" id="UYF96675.1"/>
    </source>
</evidence>
<proteinExistence type="predicted"/>
<protein>
    <submittedName>
        <fullName evidence="1">Uncharacterized protein</fullName>
    </submittedName>
</protein>
<dbReference type="Gene3D" id="3.10.450.50">
    <property type="match status" value="1"/>
</dbReference>
<dbReference type="InterPro" id="IPR032710">
    <property type="entry name" value="NTF2-like_dom_sf"/>
</dbReference>